<evidence type="ECO:0000313" key="2">
    <source>
        <dbReference type="Proteomes" id="UP000002892"/>
    </source>
</evidence>
<proteinExistence type="predicted"/>
<dbReference type="AlphaFoldDB" id="I4D3I4"/>
<sequence length="83" mass="9821">MLRVTGRSVVDMKIVMSPIEMIAWFDIPGTPRPIRFRHDGNVVKVEMIKRISEEKIAGNRMRIYECQSEIHGLMRQFQLKYEL</sequence>
<dbReference type="HOGENOM" id="CLU_173877_0_0_9"/>
<protein>
    <submittedName>
        <fullName evidence="1">Uncharacterized protein</fullName>
    </submittedName>
</protein>
<dbReference type="Proteomes" id="UP000002892">
    <property type="component" value="Chromosome"/>
</dbReference>
<accession>I4D3I4</accession>
<gene>
    <name evidence="1" type="ordered locus">Desaci_1332</name>
</gene>
<dbReference type="eggNOG" id="ENOG5032Y4P">
    <property type="taxonomic scope" value="Bacteria"/>
</dbReference>
<name>I4D3I4_DESAJ</name>
<evidence type="ECO:0000313" key="1">
    <source>
        <dbReference type="EMBL" id="AFM40358.1"/>
    </source>
</evidence>
<keyword evidence="2" id="KW-1185">Reference proteome</keyword>
<dbReference type="KEGG" id="dai:Desaci_1332"/>
<dbReference type="STRING" id="646529.Desaci_1332"/>
<reference evidence="1 2" key="1">
    <citation type="journal article" date="2012" name="J. Bacteriol.">
        <title>Complete genome sequences of Desulfosporosinus orientis DSM765T, Desulfosporosinus youngiae DSM17734T, Desulfosporosinus meridiei DSM13257T, and Desulfosporosinus acidiphilus DSM22704T.</title>
        <authorList>
            <person name="Pester M."/>
            <person name="Brambilla E."/>
            <person name="Alazard D."/>
            <person name="Rattei T."/>
            <person name="Weinmaier T."/>
            <person name="Han J."/>
            <person name="Lucas S."/>
            <person name="Lapidus A."/>
            <person name="Cheng J.F."/>
            <person name="Goodwin L."/>
            <person name="Pitluck S."/>
            <person name="Peters L."/>
            <person name="Ovchinnikova G."/>
            <person name="Teshima H."/>
            <person name="Detter J.C."/>
            <person name="Han C.S."/>
            <person name="Tapia R."/>
            <person name="Land M.L."/>
            <person name="Hauser L."/>
            <person name="Kyrpides N.C."/>
            <person name="Ivanova N.N."/>
            <person name="Pagani I."/>
            <person name="Huntmann M."/>
            <person name="Wei C.L."/>
            <person name="Davenport K.W."/>
            <person name="Daligault H."/>
            <person name="Chain P.S."/>
            <person name="Chen A."/>
            <person name="Mavromatis K."/>
            <person name="Markowitz V."/>
            <person name="Szeto E."/>
            <person name="Mikhailova N."/>
            <person name="Pati A."/>
            <person name="Wagner M."/>
            <person name="Woyke T."/>
            <person name="Ollivier B."/>
            <person name="Klenk H.P."/>
            <person name="Spring S."/>
            <person name="Loy A."/>
        </authorList>
    </citation>
    <scope>NUCLEOTIDE SEQUENCE [LARGE SCALE GENOMIC DNA]</scope>
    <source>
        <strain evidence="2">DSM 22704 / JCM 16185 / SJ4</strain>
    </source>
</reference>
<dbReference type="EMBL" id="CP003639">
    <property type="protein sequence ID" value="AFM40358.1"/>
    <property type="molecule type" value="Genomic_DNA"/>
</dbReference>
<organism evidence="1 2">
    <name type="scientific">Desulfosporosinus acidiphilus (strain DSM 22704 / JCM 16185 / SJ4)</name>
    <dbReference type="NCBI Taxonomy" id="646529"/>
    <lineage>
        <taxon>Bacteria</taxon>
        <taxon>Bacillati</taxon>
        <taxon>Bacillota</taxon>
        <taxon>Clostridia</taxon>
        <taxon>Eubacteriales</taxon>
        <taxon>Desulfitobacteriaceae</taxon>
        <taxon>Desulfosporosinus</taxon>
    </lineage>
</organism>